<keyword evidence="1" id="KW-0802">TPR repeat</keyword>
<feature type="chain" id="PRO_5026729526" evidence="2">
    <location>
        <begin position="21"/>
        <end position="251"/>
    </location>
</feature>
<evidence type="ECO:0000256" key="1">
    <source>
        <dbReference type="PROSITE-ProRule" id="PRU00339"/>
    </source>
</evidence>
<proteinExistence type="predicted"/>
<sequence length="251" mass="27139">MRRLFPVSLLALATLSTAWAQPTGVAALQELLAGGYYALAAQVEGPQAVKAQPQNAEARLLYARALYFVGNLGAARAQLARAEPLAATPALKRSLTHLDALVRAAEGDTERATRLLAQVFKAAPDYDIAMDWGQVAWQGGDLETALRAYREAAGTSKGKTEPWPSLNYARVLLQQGQFRAAMAPLETTLTILEQDPNPRPSPAYAEAFYRLGQAHEAMNEIQEAVSNYQAAFSTDPTYAPAGDALRRLENP</sequence>
<dbReference type="Gene3D" id="1.25.40.10">
    <property type="entry name" value="Tetratricopeptide repeat domain"/>
    <property type="match status" value="2"/>
</dbReference>
<feature type="signal peptide" evidence="2">
    <location>
        <begin position="1"/>
        <end position="20"/>
    </location>
</feature>
<dbReference type="SMART" id="SM00028">
    <property type="entry name" value="TPR"/>
    <property type="match status" value="2"/>
</dbReference>
<name>A0A6J4V2M1_9DEIN</name>
<evidence type="ECO:0000313" key="3">
    <source>
        <dbReference type="EMBL" id="CAA9566730.1"/>
    </source>
</evidence>
<gene>
    <name evidence="3" type="ORF">AVDCRST_MAG86-1133</name>
</gene>
<dbReference type="EMBL" id="CADCWP010000081">
    <property type="protein sequence ID" value="CAA9566730.1"/>
    <property type="molecule type" value="Genomic_DNA"/>
</dbReference>
<dbReference type="PROSITE" id="PS50005">
    <property type="entry name" value="TPR"/>
    <property type="match status" value="1"/>
</dbReference>
<dbReference type="PROSITE" id="PS50293">
    <property type="entry name" value="TPR_REGION"/>
    <property type="match status" value="1"/>
</dbReference>
<keyword evidence="2" id="KW-0732">Signal</keyword>
<reference evidence="3" key="1">
    <citation type="submission" date="2020-02" db="EMBL/GenBank/DDBJ databases">
        <authorList>
            <person name="Meier V. D."/>
        </authorList>
    </citation>
    <scope>NUCLEOTIDE SEQUENCE</scope>
    <source>
        <strain evidence="3">AVDCRST_MAG86</strain>
    </source>
</reference>
<dbReference type="AlphaFoldDB" id="A0A6J4V2M1"/>
<dbReference type="SUPFAM" id="SSF48452">
    <property type="entry name" value="TPR-like"/>
    <property type="match status" value="1"/>
</dbReference>
<evidence type="ECO:0000256" key="2">
    <source>
        <dbReference type="SAM" id="SignalP"/>
    </source>
</evidence>
<dbReference type="InterPro" id="IPR019734">
    <property type="entry name" value="TPR_rpt"/>
</dbReference>
<feature type="repeat" description="TPR" evidence="1">
    <location>
        <begin position="205"/>
        <end position="238"/>
    </location>
</feature>
<organism evidence="3">
    <name type="scientific">uncultured Truepera sp</name>
    <dbReference type="NCBI Taxonomy" id="543023"/>
    <lineage>
        <taxon>Bacteria</taxon>
        <taxon>Thermotogati</taxon>
        <taxon>Deinococcota</taxon>
        <taxon>Deinococci</taxon>
        <taxon>Trueperales</taxon>
        <taxon>Trueperaceae</taxon>
        <taxon>Truepera</taxon>
        <taxon>environmental samples</taxon>
    </lineage>
</organism>
<accession>A0A6J4V2M1</accession>
<protein>
    <submittedName>
        <fullName evidence="3">Uncharacterized protein</fullName>
    </submittedName>
</protein>
<dbReference type="Pfam" id="PF13181">
    <property type="entry name" value="TPR_8"/>
    <property type="match status" value="1"/>
</dbReference>
<dbReference type="SUPFAM" id="SSF144059">
    <property type="entry name" value="ImpE-like"/>
    <property type="match status" value="1"/>
</dbReference>
<dbReference type="InterPro" id="IPR011990">
    <property type="entry name" value="TPR-like_helical_dom_sf"/>
</dbReference>
<dbReference type="Pfam" id="PF13432">
    <property type="entry name" value="TPR_16"/>
    <property type="match status" value="1"/>
</dbReference>